<keyword evidence="1" id="KW-0472">Membrane</keyword>
<evidence type="ECO:0000313" key="2">
    <source>
        <dbReference type="EMBL" id="AYV83643.1"/>
    </source>
</evidence>
<protein>
    <submittedName>
        <fullName evidence="2">Uncharacterized protein</fullName>
    </submittedName>
</protein>
<accession>A0A3G5ACM9</accession>
<name>A0A3G5ACM9_9VIRU</name>
<sequence>MLIVLQMNPRDLYFWAAFSVKSAGALLFTLVNMICG</sequence>
<reference evidence="2" key="1">
    <citation type="submission" date="2018-10" db="EMBL/GenBank/DDBJ databases">
        <title>Hidden diversity of soil giant viruses.</title>
        <authorList>
            <person name="Schulz F."/>
            <person name="Alteio L."/>
            <person name="Goudeau D."/>
            <person name="Ryan E.M."/>
            <person name="Malmstrom R.R."/>
            <person name="Blanchard J."/>
            <person name="Woyke T."/>
        </authorList>
    </citation>
    <scope>NUCLEOTIDE SEQUENCE</scope>
    <source>
        <strain evidence="2">HYV1</strain>
    </source>
</reference>
<keyword evidence="1" id="KW-1133">Transmembrane helix</keyword>
<keyword evidence="1" id="KW-0812">Transmembrane</keyword>
<organism evidence="2">
    <name type="scientific">Hyperionvirus sp</name>
    <dbReference type="NCBI Taxonomy" id="2487770"/>
    <lineage>
        <taxon>Viruses</taxon>
        <taxon>Varidnaviria</taxon>
        <taxon>Bamfordvirae</taxon>
        <taxon>Nucleocytoviricota</taxon>
        <taxon>Megaviricetes</taxon>
        <taxon>Imitervirales</taxon>
        <taxon>Mimiviridae</taxon>
        <taxon>Klosneuvirinae</taxon>
    </lineage>
</organism>
<dbReference type="EMBL" id="MK072391">
    <property type="protein sequence ID" value="AYV83643.1"/>
    <property type="molecule type" value="Genomic_DNA"/>
</dbReference>
<evidence type="ECO:0000256" key="1">
    <source>
        <dbReference type="SAM" id="Phobius"/>
    </source>
</evidence>
<feature type="transmembrane region" description="Helical" evidence="1">
    <location>
        <begin position="12"/>
        <end position="35"/>
    </location>
</feature>
<proteinExistence type="predicted"/>
<gene>
    <name evidence="2" type="ORF">Hyperionvirus9_60</name>
</gene>